<evidence type="ECO:0000259" key="1">
    <source>
        <dbReference type="Pfam" id="PF16901"/>
    </source>
</evidence>
<organism evidence="2 4">
    <name type="scientific">Flagellimonas aequoris</name>
    <dbReference type="NCBI Taxonomy" id="2306997"/>
    <lineage>
        <taxon>Bacteria</taxon>
        <taxon>Pseudomonadati</taxon>
        <taxon>Bacteroidota</taxon>
        <taxon>Flavobacteriia</taxon>
        <taxon>Flavobacteriales</taxon>
        <taxon>Flavobacteriaceae</taxon>
        <taxon>Flagellimonas</taxon>
    </lineage>
</organism>
<dbReference type="EMBL" id="VNWL01000022">
    <property type="protein sequence ID" value="TXK02269.1"/>
    <property type="molecule type" value="Genomic_DNA"/>
</dbReference>
<name>A0A418N8H1_9FLAO</name>
<evidence type="ECO:0000313" key="3">
    <source>
        <dbReference type="EMBL" id="TXK02269.1"/>
    </source>
</evidence>
<sequence>MISKYIFIHFSIAFLTFQCMHAQIKAENLQERMIRAEAQFTIAHEMVLNPLDFFIRRTGRLYFDIDSVRNFMEPVFDEFQKAFDYTSDEMDMFKKDLEEELESHSNFSLDRA</sequence>
<dbReference type="Proteomes" id="UP000321528">
    <property type="component" value="Unassembled WGS sequence"/>
</dbReference>
<dbReference type="EMBL" id="QXFJ01000023">
    <property type="protein sequence ID" value="RIV70831.1"/>
    <property type="molecule type" value="Genomic_DNA"/>
</dbReference>
<evidence type="ECO:0000313" key="5">
    <source>
        <dbReference type="Proteomes" id="UP000321528"/>
    </source>
</evidence>
<dbReference type="Pfam" id="PF16901">
    <property type="entry name" value="DAO_C"/>
    <property type="match status" value="1"/>
</dbReference>
<reference evidence="3 5" key="2">
    <citation type="submission" date="2019-07" db="EMBL/GenBank/DDBJ databases">
        <title>Draft genome of two Muricauda strains isolated from deep sea.</title>
        <authorList>
            <person name="Sun C."/>
        </authorList>
    </citation>
    <scope>NUCLEOTIDE SEQUENCE [LARGE SCALE GENOMIC DNA]</scope>
    <source>
        <strain evidence="3 5">NH166</strain>
    </source>
</reference>
<keyword evidence="5" id="KW-1185">Reference proteome</keyword>
<evidence type="ECO:0000313" key="2">
    <source>
        <dbReference type="EMBL" id="RIV70831.1"/>
    </source>
</evidence>
<dbReference type="Gene3D" id="1.10.8.870">
    <property type="entry name" value="Alpha-glycerophosphate oxidase, cap domain"/>
    <property type="match status" value="1"/>
</dbReference>
<protein>
    <recommendedName>
        <fullName evidence="1">Alpha-glycerophosphate oxidase C-terminal domain-containing protein</fullName>
    </recommendedName>
</protein>
<comment type="caution">
    <text evidence="2">The sequence shown here is derived from an EMBL/GenBank/DDBJ whole genome shotgun (WGS) entry which is preliminary data.</text>
</comment>
<gene>
    <name evidence="2" type="ORF">D2U88_10775</name>
    <name evidence="3" type="ORF">FQ019_10690</name>
</gene>
<dbReference type="Proteomes" id="UP000284189">
    <property type="component" value="Unassembled WGS sequence"/>
</dbReference>
<accession>A0A418N8H1</accession>
<evidence type="ECO:0000313" key="4">
    <source>
        <dbReference type="Proteomes" id="UP000284189"/>
    </source>
</evidence>
<dbReference type="InterPro" id="IPR038299">
    <property type="entry name" value="DAO_C_sf"/>
</dbReference>
<dbReference type="RefSeq" id="WP_119640579.1">
    <property type="nucleotide sequence ID" value="NZ_QXFJ01000023.1"/>
</dbReference>
<dbReference type="AlphaFoldDB" id="A0A418N8H1"/>
<dbReference type="OrthoDB" id="9766796at2"/>
<reference evidence="2 4" key="1">
    <citation type="submission" date="2018-08" db="EMBL/GenBank/DDBJ databases">
        <title>Proposal of Muricauda 72 sp.nov. and Muricauda NH166 sp.nov., isolated from seawater.</title>
        <authorList>
            <person name="Cheng H."/>
            <person name="Wu Y.-H."/>
            <person name="Guo L.-L."/>
            <person name="Xu X.-W."/>
        </authorList>
    </citation>
    <scope>NUCLEOTIDE SEQUENCE [LARGE SCALE GENOMIC DNA]</scope>
    <source>
        <strain evidence="2 4">NH166</strain>
    </source>
</reference>
<proteinExistence type="predicted"/>
<feature type="domain" description="Alpha-glycerophosphate oxidase C-terminal" evidence="1">
    <location>
        <begin position="29"/>
        <end position="88"/>
    </location>
</feature>
<dbReference type="InterPro" id="IPR031656">
    <property type="entry name" value="DAO_C"/>
</dbReference>